<dbReference type="Proteomes" id="UP000185487">
    <property type="component" value="Chromosome"/>
</dbReference>
<evidence type="ECO:0000313" key="3">
    <source>
        <dbReference type="Proteomes" id="UP000185487"/>
    </source>
</evidence>
<dbReference type="EMBL" id="CP015367">
    <property type="protein sequence ID" value="APT32983.1"/>
    <property type="molecule type" value="Genomic_DNA"/>
</dbReference>
<reference evidence="1 3" key="1">
    <citation type="submission" date="2016-04" db="EMBL/GenBank/DDBJ databases">
        <title>Complete genome sequencing and analysis of CBMB27, Methylobacterium phyllosphaerae isolated from leaf tissues of rice (Oryza sativa L.).</title>
        <authorList>
            <person name="Lee Y."/>
            <person name="Hwangbo K."/>
            <person name="Chung H."/>
            <person name="Yoo J."/>
            <person name="Kim K.Y."/>
            <person name="Sa T.M."/>
            <person name="Um Y."/>
            <person name="Madhaiyan M."/>
        </authorList>
    </citation>
    <scope>NUCLEOTIDE SEQUENCE [LARGE SCALE GENOMIC DNA]</scope>
    <source>
        <strain evidence="1 3">CBMB27</strain>
    </source>
</reference>
<evidence type="ECO:0008006" key="5">
    <source>
        <dbReference type="Google" id="ProtNLM"/>
    </source>
</evidence>
<sequence>MRSVDRHTSEAESYLTLRQAAQALNVPYFKIQRAARLGIVPVYRLLNSRPYVKRSDLERVMSGNCSL</sequence>
<evidence type="ECO:0000313" key="4">
    <source>
        <dbReference type="Proteomes" id="UP000199140"/>
    </source>
</evidence>
<accession>A0AAE8HUV3</accession>
<reference evidence="2 4" key="2">
    <citation type="submission" date="2016-10" db="EMBL/GenBank/DDBJ databases">
        <authorList>
            <person name="Varghese N."/>
            <person name="Submissions S."/>
        </authorList>
    </citation>
    <scope>NUCLEOTIDE SEQUENCE [LARGE SCALE GENOMIC DNA]</scope>
    <source>
        <strain evidence="2 4">CBMB27</strain>
    </source>
</reference>
<name>A0AAE8HUV3_9HYPH</name>
<proteinExistence type="predicted"/>
<protein>
    <recommendedName>
        <fullName evidence="5">Helix-turn-helix domain-containing protein</fullName>
    </recommendedName>
</protein>
<gene>
    <name evidence="1" type="ORF">MCBMB27_03692</name>
    <name evidence="2" type="ORF">SAMN05192567_119116</name>
</gene>
<dbReference type="EMBL" id="FOPK01000019">
    <property type="protein sequence ID" value="SFH30218.1"/>
    <property type="molecule type" value="Genomic_DNA"/>
</dbReference>
<dbReference type="Proteomes" id="UP000199140">
    <property type="component" value="Unassembled WGS sequence"/>
</dbReference>
<dbReference type="KEGG" id="mphy:MCBMB27_03692"/>
<organism evidence="2 4">
    <name type="scientific">Methylobacterium phyllosphaerae</name>
    <dbReference type="NCBI Taxonomy" id="418223"/>
    <lineage>
        <taxon>Bacteria</taxon>
        <taxon>Pseudomonadati</taxon>
        <taxon>Pseudomonadota</taxon>
        <taxon>Alphaproteobacteria</taxon>
        <taxon>Hyphomicrobiales</taxon>
        <taxon>Methylobacteriaceae</taxon>
        <taxon>Methylobacterium</taxon>
    </lineage>
</organism>
<evidence type="ECO:0000313" key="1">
    <source>
        <dbReference type="EMBL" id="APT32983.1"/>
    </source>
</evidence>
<dbReference type="AlphaFoldDB" id="A0AAE8HUV3"/>
<keyword evidence="3" id="KW-1185">Reference proteome</keyword>
<evidence type="ECO:0000313" key="2">
    <source>
        <dbReference type="EMBL" id="SFH30218.1"/>
    </source>
</evidence>